<dbReference type="STRING" id="157652.A0A371HJV5"/>
<reference evidence="7" key="1">
    <citation type="submission" date="2018-05" db="EMBL/GenBank/DDBJ databases">
        <title>Draft genome of Mucuna pruriens seed.</title>
        <authorList>
            <person name="Nnadi N.E."/>
            <person name="Vos R."/>
            <person name="Hasami M.H."/>
            <person name="Devisetty U.K."/>
            <person name="Aguiy J.C."/>
        </authorList>
    </citation>
    <scope>NUCLEOTIDE SEQUENCE [LARGE SCALE GENOMIC DNA]</scope>
    <source>
        <strain evidence="7">JCA_2017</strain>
    </source>
</reference>
<dbReference type="OrthoDB" id="514967at2759"/>
<feature type="region of interest" description="Disordered" evidence="5">
    <location>
        <begin position="1"/>
        <end position="29"/>
    </location>
</feature>
<protein>
    <submittedName>
        <fullName evidence="7">Squamosa promoter-binding-like protein 13</fullName>
    </submittedName>
</protein>
<keyword evidence="1" id="KW-0479">Metal-binding</keyword>
<keyword evidence="2 4" id="KW-0863">Zinc-finger</keyword>
<evidence type="ECO:0000256" key="1">
    <source>
        <dbReference type="ARBA" id="ARBA00022723"/>
    </source>
</evidence>
<name>A0A371HJV5_MUCPR</name>
<accession>A0A371HJV5</accession>
<evidence type="ECO:0000256" key="2">
    <source>
        <dbReference type="ARBA" id="ARBA00022771"/>
    </source>
</evidence>
<dbReference type="AlphaFoldDB" id="A0A371HJV5"/>
<proteinExistence type="predicted"/>
<dbReference type="InterPro" id="IPR044817">
    <property type="entry name" value="SBP-like"/>
</dbReference>
<evidence type="ECO:0000313" key="7">
    <source>
        <dbReference type="EMBL" id="RDY03040.1"/>
    </source>
</evidence>
<dbReference type="InterPro" id="IPR036893">
    <property type="entry name" value="SBP_sf"/>
</dbReference>
<dbReference type="SUPFAM" id="SSF103612">
    <property type="entry name" value="SBT domain"/>
    <property type="match status" value="1"/>
</dbReference>
<evidence type="ECO:0000256" key="3">
    <source>
        <dbReference type="ARBA" id="ARBA00022833"/>
    </source>
</evidence>
<dbReference type="GO" id="GO:0008270">
    <property type="term" value="F:zinc ion binding"/>
    <property type="evidence" value="ECO:0007669"/>
    <property type="project" value="UniProtKB-KW"/>
</dbReference>
<dbReference type="Gene3D" id="4.10.1100.10">
    <property type="entry name" value="Transcription factor, SBP-box domain"/>
    <property type="match status" value="1"/>
</dbReference>
<evidence type="ECO:0000256" key="4">
    <source>
        <dbReference type="PROSITE-ProRule" id="PRU00470"/>
    </source>
</evidence>
<dbReference type="PANTHER" id="PTHR31251">
    <property type="entry name" value="SQUAMOSA PROMOTER-BINDING-LIKE PROTEIN 4"/>
    <property type="match status" value="1"/>
</dbReference>
<feature type="compositionally biased region" description="Basic and acidic residues" evidence="5">
    <location>
        <begin position="8"/>
        <end position="18"/>
    </location>
</feature>
<evidence type="ECO:0000256" key="5">
    <source>
        <dbReference type="SAM" id="MobiDB-lite"/>
    </source>
</evidence>
<dbReference type="EMBL" id="QJKJ01002399">
    <property type="protein sequence ID" value="RDY03040.1"/>
    <property type="molecule type" value="Genomic_DNA"/>
</dbReference>
<evidence type="ECO:0000313" key="8">
    <source>
        <dbReference type="Proteomes" id="UP000257109"/>
    </source>
</evidence>
<evidence type="ECO:0000259" key="6">
    <source>
        <dbReference type="PROSITE" id="PS51141"/>
    </source>
</evidence>
<comment type="caution">
    <text evidence="7">The sequence shown here is derived from an EMBL/GenBank/DDBJ whole genome shotgun (WGS) entry which is preliminary data.</text>
</comment>
<keyword evidence="3" id="KW-0862">Zinc</keyword>
<dbReference type="GO" id="GO:0005634">
    <property type="term" value="C:nucleus"/>
    <property type="evidence" value="ECO:0007669"/>
    <property type="project" value="InterPro"/>
</dbReference>
<feature type="non-terminal residue" evidence="7">
    <location>
        <position position="1"/>
    </location>
</feature>
<dbReference type="Pfam" id="PF03110">
    <property type="entry name" value="SBP"/>
    <property type="match status" value="1"/>
</dbReference>
<keyword evidence="8" id="KW-1185">Reference proteome</keyword>
<organism evidence="7 8">
    <name type="scientific">Mucuna pruriens</name>
    <name type="common">Velvet bean</name>
    <name type="synonym">Dolichos pruriens</name>
    <dbReference type="NCBI Taxonomy" id="157652"/>
    <lineage>
        <taxon>Eukaryota</taxon>
        <taxon>Viridiplantae</taxon>
        <taxon>Streptophyta</taxon>
        <taxon>Embryophyta</taxon>
        <taxon>Tracheophyta</taxon>
        <taxon>Spermatophyta</taxon>
        <taxon>Magnoliopsida</taxon>
        <taxon>eudicotyledons</taxon>
        <taxon>Gunneridae</taxon>
        <taxon>Pentapetalae</taxon>
        <taxon>rosids</taxon>
        <taxon>fabids</taxon>
        <taxon>Fabales</taxon>
        <taxon>Fabaceae</taxon>
        <taxon>Papilionoideae</taxon>
        <taxon>50 kb inversion clade</taxon>
        <taxon>NPAAA clade</taxon>
        <taxon>indigoferoid/millettioid clade</taxon>
        <taxon>Phaseoleae</taxon>
        <taxon>Mucuna</taxon>
    </lineage>
</organism>
<feature type="domain" description="SBP-type" evidence="6">
    <location>
        <begin position="53"/>
        <end position="130"/>
    </location>
</feature>
<dbReference type="Proteomes" id="UP000257109">
    <property type="component" value="Unassembled WGS sequence"/>
</dbReference>
<dbReference type="InterPro" id="IPR004333">
    <property type="entry name" value="SBP_dom"/>
</dbReference>
<gene>
    <name evidence="7" type="primary">SPL13</name>
    <name evidence="7" type="ORF">CR513_13424</name>
</gene>
<sequence length="142" mass="16316">MFSIGKTACEEEKDKDGDEREVEEAVNEDNKEENIRIKVVCGKDSRKASSSRHSFCQADECGMDLSMAKSYNRRHKICDRHSKAPVVLVSSTRQRFCQQCSRFHELAEFDGNKRSCRIRLSGHNERRRKARADLSLGGYVSR</sequence>
<dbReference type="PANTHER" id="PTHR31251:SF226">
    <property type="entry name" value="SQUAMOSA PROMOTER-BINDING-LIKE PROTEIN 6"/>
    <property type="match status" value="1"/>
</dbReference>
<dbReference type="PROSITE" id="PS51141">
    <property type="entry name" value="ZF_SBP"/>
    <property type="match status" value="1"/>
</dbReference>
<dbReference type="GO" id="GO:0003677">
    <property type="term" value="F:DNA binding"/>
    <property type="evidence" value="ECO:0007669"/>
    <property type="project" value="InterPro"/>
</dbReference>